<proteinExistence type="predicted"/>
<sequence length="74" mass="7981">MSKAASHAGRTPDRLGIAPRLGPARQRVARDCRLFYQATDQRPGAVSSPLAGPLAAWMPPPSLHGRIHGVSRTW</sequence>
<evidence type="ECO:0000313" key="2">
    <source>
        <dbReference type="EMBL" id="PPU65942.1"/>
    </source>
</evidence>
<comment type="caution">
    <text evidence="2">The sequence shown here is derived from an EMBL/GenBank/DDBJ whole genome shotgun (WGS) entry which is preliminary data.</text>
</comment>
<evidence type="ECO:0000256" key="1">
    <source>
        <dbReference type="SAM" id="MobiDB-lite"/>
    </source>
</evidence>
<dbReference type="AlphaFoldDB" id="A0A2S7CWH5"/>
<feature type="region of interest" description="Disordered" evidence="1">
    <location>
        <begin position="41"/>
        <end position="74"/>
    </location>
</feature>
<organism evidence="2 3">
    <name type="scientific">Xanthomonas codiaei</name>
    <dbReference type="NCBI Taxonomy" id="56463"/>
    <lineage>
        <taxon>Bacteria</taxon>
        <taxon>Pseudomonadati</taxon>
        <taxon>Pseudomonadota</taxon>
        <taxon>Gammaproteobacteria</taxon>
        <taxon>Lysobacterales</taxon>
        <taxon>Lysobacteraceae</taxon>
        <taxon>Xanthomonas</taxon>
    </lineage>
</organism>
<evidence type="ECO:0000313" key="3">
    <source>
        <dbReference type="Proteomes" id="UP000237872"/>
    </source>
</evidence>
<name>A0A2S7CWH5_9XANT</name>
<feature type="compositionally biased region" description="Basic residues" evidence="1">
    <location>
        <begin position="65"/>
        <end position="74"/>
    </location>
</feature>
<feature type="region of interest" description="Disordered" evidence="1">
    <location>
        <begin position="1"/>
        <end position="23"/>
    </location>
</feature>
<dbReference type="Proteomes" id="UP000237872">
    <property type="component" value="Unassembled WGS sequence"/>
</dbReference>
<protein>
    <submittedName>
        <fullName evidence="2">Uncharacterized protein</fullName>
    </submittedName>
</protein>
<accession>A0A2S7CWH5</accession>
<reference evidence="2 3" key="1">
    <citation type="submission" date="2016-08" db="EMBL/GenBank/DDBJ databases">
        <authorList>
            <person name="Seilhamer J.J."/>
        </authorList>
    </citation>
    <scope>NUCLEOTIDE SEQUENCE [LARGE SCALE GENOMIC DNA]</scope>
    <source>
        <strain evidence="2 3">CFBP4690</strain>
    </source>
</reference>
<gene>
    <name evidence="2" type="ORF">XcodCFBP4690_02605</name>
</gene>
<dbReference type="EMBL" id="MDEC01000003">
    <property type="protein sequence ID" value="PPU65942.1"/>
    <property type="molecule type" value="Genomic_DNA"/>
</dbReference>